<evidence type="ECO:0000313" key="3">
    <source>
        <dbReference type="Proteomes" id="UP000439903"/>
    </source>
</evidence>
<dbReference type="AlphaFoldDB" id="A0A8H3ZZL1"/>
<proteinExistence type="predicted"/>
<protein>
    <recommendedName>
        <fullName evidence="4">Transmembrane protein</fullName>
    </recommendedName>
</protein>
<gene>
    <name evidence="2" type="ORF">F8M41_012977</name>
</gene>
<comment type="caution">
    <text evidence="2">The sequence shown here is derived from an EMBL/GenBank/DDBJ whole genome shotgun (WGS) entry which is preliminary data.</text>
</comment>
<keyword evidence="1" id="KW-1133">Transmembrane helix</keyword>
<feature type="transmembrane region" description="Helical" evidence="1">
    <location>
        <begin position="67"/>
        <end position="90"/>
    </location>
</feature>
<evidence type="ECO:0000256" key="1">
    <source>
        <dbReference type="SAM" id="Phobius"/>
    </source>
</evidence>
<organism evidence="2 3">
    <name type="scientific">Gigaspora margarita</name>
    <dbReference type="NCBI Taxonomy" id="4874"/>
    <lineage>
        <taxon>Eukaryota</taxon>
        <taxon>Fungi</taxon>
        <taxon>Fungi incertae sedis</taxon>
        <taxon>Mucoromycota</taxon>
        <taxon>Glomeromycotina</taxon>
        <taxon>Glomeromycetes</taxon>
        <taxon>Diversisporales</taxon>
        <taxon>Gigasporaceae</taxon>
        <taxon>Gigaspora</taxon>
    </lineage>
</organism>
<keyword evidence="3" id="KW-1185">Reference proteome</keyword>
<keyword evidence="1" id="KW-0812">Transmembrane</keyword>
<evidence type="ECO:0000313" key="2">
    <source>
        <dbReference type="EMBL" id="KAF0373782.1"/>
    </source>
</evidence>
<evidence type="ECO:0008006" key="4">
    <source>
        <dbReference type="Google" id="ProtNLM"/>
    </source>
</evidence>
<dbReference type="EMBL" id="WTPW01002633">
    <property type="protein sequence ID" value="KAF0373782.1"/>
    <property type="molecule type" value="Genomic_DNA"/>
</dbReference>
<sequence length="964" mass="112386">MPQPKAPRLVKETDPIISNQNKKNIQNYNTYIPNPTDVPPIHHTSQTERKIPNITIAIVAIIKIPKFLIAIIIIIIFILLASPVLFLYGYGDYDDVTRIPKHYQLCRDNYDIFDYIIESSFPSFFDSKNNVKLVNGSNSLTQSFDLNVNASSSNITSSHMTCAIINQIDTQPGEYQIQEFFYNNDSVVYYDSPITSVSYIQNTWPIIVEISFKASKISLEPSAVEACNFRIIFDKKGFFKDFEGYIERRCNRAKEHSFYLVSQVEGNTDLGLKFFQGKNVFATMSKKSFNREMRDVVVQDGTPFPSLIPTLYAIYYDYFKMKRQVRDITRVPNNYQLLRDEWNTYNYIIQSTSFISNNAINNTIQNLPTVRAVIKAIEYPSGKYYVQEFFYETHTKDYSSITTNSVIQYKWPAIVEIYFTSSENLLDPYSLEVCNFRFTFFKEGYDKDIEGQVERRCPRLFESSFYLVSNIEGNNDVGFKFFYNGSEFATISPKSLYKEKRDVVVDDETPFPSLIPTLYAIYYDYFKMKRQARDITRIPNNYQLLRDKLHINNYIIQSDSFISPYNTLYNTLNDTSSTIRAAINAIKYPSGQYSIREYFYETSAKDYSNTLITANSMIQDQWPAIVEIHFTSLGKALDPYSLEVCNFRLVFFKEDYNKDIKGHIERRCPKALESDFYLVSKVEGNSDEGFKFFQDESEVATVSPIEQYREKRDIAVNDDSPFTSLIPGLYTIYYDYLKRKSHAQDLTRIPKIYQLRWNSWYWYDNNYVIESTVYTPFAISEIYELNTNNISILNDGENPLTTRAIINAAQYTSGYYEVQEFFYKPGSQDYFDTLTTTKATIQSLLPGIVEISFTTSDKVLDPYALEACEYKLIYFENFEGQIERRCKRAFEDDFYMISKVSGSTYWGLQFTIGDDNSKLSAWTSAVDYWPSPRKRDVMVYDDTPFPSIIPALYSVYYDYVTKNR</sequence>
<reference evidence="2 3" key="1">
    <citation type="journal article" date="2019" name="Environ. Microbiol.">
        <title>At the nexus of three kingdoms: the genome of the mycorrhizal fungus Gigaspora margarita provides insights into plant, endobacterial and fungal interactions.</title>
        <authorList>
            <person name="Venice F."/>
            <person name="Ghignone S."/>
            <person name="Salvioli di Fossalunga A."/>
            <person name="Amselem J."/>
            <person name="Novero M."/>
            <person name="Xianan X."/>
            <person name="Sedzielewska Toro K."/>
            <person name="Morin E."/>
            <person name="Lipzen A."/>
            <person name="Grigoriev I.V."/>
            <person name="Henrissat B."/>
            <person name="Martin F.M."/>
            <person name="Bonfante P."/>
        </authorList>
    </citation>
    <scope>NUCLEOTIDE SEQUENCE [LARGE SCALE GENOMIC DNA]</scope>
    <source>
        <strain evidence="2 3">BEG34</strain>
    </source>
</reference>
<dbReference type="Proteomes" id="UP000439903">
    <property type="component" value="Unassembled WGS sequence"/>
</dbReference>
<name>A0A8H3ZZL1_GIGMA</name>
<accession>A0A8H3ZZL1</accession>
<keyword evidence="1" id="KW-0472">Membrane</keyword>
<dbReference type="OrthoDB" id="2399281at2759"/>